<keyword evidence="2" id="KW-0677">Repeat</keyword>
<evidence type="ECO:0000256" key="4">
    <source>
        <dbReference type="ARBA" id="ARBA00022833"/>
    </source>
</evidence>
<feature type="region of interest" description="Disordered" evidence="6">
    <location>
        <begin position="297"/>
        <end position="463"/>
    </location>
</feature>
<feature type="compositionally biased region" description="Polar residues" evidence="6">
    <location>
        <begin position="299"/>
        <end position="332"/>
    </location>
</feature>
<evidence type="ECO:0000313" key="9">
    <source>
        <dbReference type="Proteomes" id="UP000028837"/>
    </source>
</evidence>
<feature type="zinc finger region" description="C3H1-type" evidence="5">
    <location>
        <begin position="124"/>
        <end position="151"/>
    </location>
</feature>
<reference evidence="8 9" key="1">
    <citation type="submission" date="2014-02" db="EMBL/GenBank/DDBJ databases">
        <authorList>
            <person name="Sibley D."/>
            <person name="Venepally P."/>
            <person name="Karamycheva S."/>
            <person name="Hadjithomas M."/>
            <person name="Khan A."/>
            <person name="Brunk B."/>
            <person name="Roos D."/>
            <person name="Caler E."/>
            <person name="Lorenzi H."/>
        </authorList>
    </citation>
    <scope>NUCLEOTIDE SEQUENCE [LARGE SCALE GENOMIC DNA]</scope>
    <source>
        <strain evidence="8 9">GAB2-2007-GAL-DOM2</strain>
    </source>
</reference>
<feature type="region of interest" description="Disordered" evidence="6">
    <location>
        <begin position="1"/>
        <end position="57"/>
    </location>
</feature>
<dbReference type="InterPro" id="IPR045877">
    <property type="entry name" value="ZFP36-like"/>
</dbReference>
<dbReference type="Proteomes" id="UP000028837">
    <property type="component" value="Unassembled WGS sequence"/>
</dbReference>
<evidence type="ECO:0000256" key="5">
    <source>
        <dbReference type="PROSITE-ProRule" id="PRU00723"/>
    </source>
</evidence>
<dbReference type="PANTHER" id="PTHR12547:SF18">
    <property type="entry name" value="PROTEIN TIS11"/>
    <property type="match status" value="1"/>
</dbReference>
<dbReference type="GO" id="GO:0008270">
    <property type="term" value="F:zinc ion binding"/>
    <property type="evidence" value="ECO:0007669"/>
    <property type="project" value="UniProtKB-KW"/>
</dbReference>
<evidence type="ECO:0000259" key="7">
    <source>
        <dbReference type="PROSITE" id="PS50103"/>
    </source>
</evidence>
<protein>
    <submittedName>
        <fullName evidence="8">Zinc finger (CCCH type) motif-containing protein</fullName>
    </submittedName>
</protein>
<name>A0A086JGT9_TOXGO</name>
<dbReference type="SUPFAM" id="SSF90229">
    <property type="entry name" value="CCCH zinc finger"/>
    <property type="match status" value="2"/>
</dbReference>
<accession>A0A086JGT9</accession>
<evidence type="ECO:0000256" key="2">
    <source>
        <dbReference type="ARBA" id="ARBA00022737"/>
    </source>
</evidence>
<feature type="compositionally biased region" description="Polar residues" evidence="6">
    <location>
        <begin position="423"/>
        <end position="434"/>
    </location>
</feature>
<evidence type="ECO:0000256" key="1">
    <source>
        <dbReference type="ARBA" id="ARBA00022723"/>
    </source>
</evidence>
<dbReference type="OrthoDB" id="410307at2759"/>
<evidence type="ECO:0000313" key="8">
    <source>
        <dbReference type="EMBL" id="KFG31357.1"/>
    </source>
</evidence>
<evidence type="ECO:0000256" key="6">
    <source>
        <dbReference type="SAM" id="MobiDB-lite"/>
    </source>
</evidence>
<keyword evidence="1 5" id="KW-0479">Metal-binding</keyword>
<dbReference type="AlphaFoldDB" id="A0A086JGT9"/>
<feature type="region of interest" description="Disordered" evidence="6">
    <location>
        <begin position="764"/>
        <end position="797"/>
    </location>
</feature>
<gene>
    <name evidence="8" type="ORF">TGDOM2_257130</name>
</gene>
<dbReference type="Gene3D" id="3.30.1370.210">
    <property type="match status" value="1"/>
</dbReference>
<dbReference type="PROSITE" id="PS50103">
    <property type="entry name" value="ZF_C3H1"/>
    <property type="match status" value="3"/>
</dbReference>
<dbReference type="PANTHER" id="PTHR12547">
    <property type="entry name" value="CCCH ZINC FINGER/TIS11-RELATED"/>
    <property type="match status" value="1"/>
</dbReference>
<feature type="zinc finger region" description="C3H1-type" evidence="5">
    <location>
        <begin position="161"/>
        <end position="191"/>
    </location>
</feature>
<dbReference type="SMART" id="SM00356">
    <property type="entry name" value="ZnF_C3H1"/>
    <property type="match status" value="3"/>
</dbReference>
<dbReference type="InterPro" id="IPR036855">
    <property type="entry name" value="Znf_CCCH_sf"/>
</dbReference>
<feature type="region of interest" description="Disordered" evidence="6">
    <location>
        <begin position="224"/>
        <end position="268"/>
    </location>
</feature>
<dbReference type="InterPro" id="IPR000571">
    <property type="entry name" value="Znf_CCCH"/>
</dbReference>
<feature type="compositionally biased region" description="Basic and acidic residues" evidence="6">
    <location>
        <begin position="405"/>
        <end position="416"/>
    </location>
</feature>
<dbReference type="VEuPathDB" id="ToxoDB:TGDOM2_257130"/>
<feature type="domain" description="C3H1-type" evidence="7">
    <location>
        <begin position="161"/>
        <end position="191"/>
    </location>
</feature>
<evidence type="ECO:0000256" key="3">
    <source>
        <dbReference type="ARBA" id="ARBA00022771"/>
    </source>
</evidence>
<keyword evidence="4 5" id="KW-0862">Zinc</keyword>
<organism evidence="8 9">
    <name type="scientific">Toxoplasma gondii GAB2-2007-GAL-DOM2</name>
    <dbReference type="NCBI Taxonomy" id="1130820"/>
    <lineage>
        <taxon>Eukaryota</taxon>
        <taxon>Sar</taxon>
        <taxon>Alveolata</taxon>
        <taxon>Apicomplexa</taxon>
        <taxon>Conoidasida</taxon>
        <taxon>Coccidia</taxon>
        <taxon>Eucoccidiorida</taxon>
        <taxon>Eimeriorina</taxon>
        <taxon>Sarcocystidae</taxon>
        <taxon>Toxoplasma</taxon>
    </lineage>
</organism>
<feature type="compositionally biased region" description="Low complexity" evidence="6">
    <location>
        <begin position="1"/>
        <end position="21"/>
    </location>
</feature>
<dbReference type="Gene3D" id="4.10.1000.10">
    <property type="entry name" value="Zinc finger, CCCH-type"/>
    <property type="match status" value="1"/>
</dbReference>
<dbReference type="EMBL" id="AHZU02001534">
    <property type="protein sequence ID" value="KFG31357.1"/>
    <property type="molecule type" value="Genomic_DNA"/>
</dbReference>
<proteinExistence type="predicted"/>
<dbReference type="GO" id="GO:0003729">
    <property type="term" value="F:mRNA binding"/>
    <property type="evidence" value="ECO:0007669"/>
    <property type="project" value="InterPro"/>
</dbReference>
<feature type="region of interest" description="Disordered" evidence="6">
    <location>
        <begin position="574"/>
        <end position="605"/>
    </location>
</feature>
<sequence>MASSSSASASTAPESVSSTPEKLTPRTYPSGFRFSSAVGTKHMTHDDKKGKSGKLHSSAASTPGLGYYGNSAKQGVANQPGSAIVASQMFKTKLCIDNQTKGCSRGSECPYAHSVDEMRSLPDLRKTKMCSLVLSGKGCKNKACRFAHSESELRYTCNFSEFKTRICRFAQEQGGRGCLYGVRCPYAHSPSELRHLESPTISPTEILVQDRRNRVAFVAKSPHTRVVSSSRPASALKTRPEVAKENQTVTPDSLEHQLQGRHGCRPSFLDEELKKGGASRKTLGESFSFSVVKKLNAPPETTTGSESNQASTNAQLHQTENHPSQCKSGSYSHTEKDGEQGSSSQGKKDREASCLARGVQANSTIPRSLAGRRRAATENAGKAASKPIGSIEPRHDNLEGQAFLIRDRVSGDKPVAEGEAVSGGTNKESTSPLLQTRKPPSFLVSPANSGVPPASTQEREQVSSPCKLIENAGLDAHRMARVLSVDGLRGMEVRTSGTPSAQTSLIEKSRIFKQLGATPNTVPATSTYWAPTQQLPSLNTGFSTEEIFFPAAPRSNKMDGDVFDSVLPTSLPHVPSSSLLDKRNATLPSSETNPLPPPPGFEHIRPEKTGVPYGRNMPDSVSETFREGPLASSFSENSEVDQHEQLFLQLQRQLLLQCWGKMDEDSLLLSKNLTIAPTGNSGGRTKPENKARMPVPSDFSNEIFSRQSHTSRLPVDWDMWERELQGEDAQPSLGDERGFLSSSATNNTQFLDVHIPQALFIGKVPTPGEKSSRNNGLGTLSVREKGGQTGLDMRTGRKRKEIQEELGELMVAAGAWESGMAP</sequence>
<comment type="caution">
    <text evidence="8">The sequence shown here is derived from an EMBL/GenBank/DDBJ whole genome shotgun (WGS) entry which is preliminary data.</text>
</comment>
<feature type="zinc finger region" description="C3H1-type" evidence="5">
    <location>
        <begin position="89"/>
        <end position="116"/>
    </location>
</feature>
<keyword evidence="3 5" id="KW-0863">Zinc-finger</keyword>
<feature type="domain" description="C3H1-type" evidence="7">
    <location>
        <begin position="124"/>
        <end position="151"/>
    </location>
</feature>
<feature type="domain" description="C3H1-type" evidence="7">
    <location>
        <begin position="89"/>
        <end position="116"/>
    </location>
</feature>